<comment type="caution">
    <text evidence="8">The sequence shown here is derived from an EMBL/GenBank/DDBJ whole genome shotgun (WGS) entry which is preliminary data.</text>
</comment>
<name>A0A8X8IHR9_9BACT</name>
<dbReference type="RefSeq" id="WP_092726090.1">
    <property type="nucleotide sequence ID" value="NZ_FNNO01000016.1"/>
</dbReference>
<dbReference type="InterPro" id="IPR007627">
    <property type="entry name" value="RNA_pol_sigma70_r2"/>
</dbReference>
<dbReference type="AlphaFoldDB" id="A0A8X8IHR9"/>
<evidence type="ECO:0000259" key="6">
    <source>
        <dbReference type="Pfam" id="PF04542"/>
    </source>
</evidence>
<gene>
    <name evidence="8" type="ORF">SAMN05444410_11623</name>
</gene>
<dbReference type="InterPro" id="IPR013249">
    <property type="entry name" value="RNA_pol_sigma70_r4_t2"/>
</dbReference>
<keyword evidence="4" id="KW-0238">DNA-binding</keyword>
<evidence type="ECO:0000256" key="1">
    <source>
        <dbReference type="ARBA" id="ARBA00010641"/>
    </source>
</evidence>
<dbReference type="PANTHER" id="PTHR43133">
    <property type="entry name" value="RNA POLYMERASE ECF-TYPE SIGMA FACTO"/>
    <property type="match status" value="1"/>
</dbReference>
<evidence type="ECO:0000256" key="4">
    <source>
        <dbReference type="ARBA" id="ARBA00023125"/>
    </source>
</evidence>
<accession>A0A8X8IHR9</accession>
<dbReference type="Gene3D" id="1.10.10.10">
    <property type="entry name" value="Winged helix-like DNA-binding domain superfamily/Winged helix DNA-binding domain"/>
    <property type="match status" value="1"/>
</dbReference>
<protein>
    <submittedName>
        <fullName evidence="8">RNA polymerase sigma factor, sigma-70 family</fullName>
    </submittedName>
</protein>
<dbReference type="GO" id="GO:0006352">
    <property type="term" value="P:DNA-templated transcription initiation"/>
    <property type="evidence" value="ECO:0007669"/>
    <property type="project" value="InterPro"/>
</dbReference>
<organism evidence="8 9">
    <name type="scientific">Hydrobacter penzbergensis</name>
    <dbReference type="NCBI Taxonomy" id="1235997"/>
    <lineage>
        <taxon>Bacteria</taxon>
        <taxon>Pseudomonadati</taxon>
        <taxon>Bacteroidota</taxon>
        <taxon>Chitinophagia</taxon>
        <taxon>Chitinophagales</taxon>
        <taxon>Chitinophagaceae</taxon>
        <taxon>Hydrobacter</taxon>
    </lineage>
</organism>
<keyword evidence="5" id="KW-0804">Transcription</keyword>
<evidence type="ECO:0000313" key="9">
    <source>
        <dbReference type="Proteomes" id="UP000198711"/>
    </source>
</evidence>
<evidence type="ECO:0000256" key="2">
    <source>
        <dbReference type="ARBA" id="ARBA00023015"/>
    </source>
</evidence>
<dbReference type="InterPro" id="IPR014284">
    <property type="entry name" value="RNA_pol_sigma-70_dom"/>
</dbReference>
<dbReference type="InterPro" id="IPR036388">
    <property type="entry name" value="WH-like_DNA-bd_sf"/>
</dbReference>
<dbReference type="InterPro" id="IPR013325">
    <property type="entry name" value="RNA_pol_sigma_r2"/>
</dbReference>
<evidence type="ECO:0000259" key="7">
    <source>
        <dbReference type="Pfam" id="PF08281"/>
    </source>
</evidence>
<dbReference type="PANTHER" id="PTHR43133:SF8">
    <property type="entry name" value="RNA POLYMERASE SIGMA FACTOR HI_1459-RELATED"/>
    <property type="match status" value="1"/>
</dbReference>
<dbReference type="Proteomes" id="UP000198711">
    <property type="component" value="Unassembled WGS sequence"/>
</dbReference>
<dbReference type="SUPFAM" id="SSF88659">
    <property type="entry name" value="Sigma3 and sigma4 domains of RNA polymerase sigma factors"/>
    <property type="match status" value="1"/>
</dbReference>
<comment type="similarity">
    <text evidence="1">Belongs to the sigma-70 factor family. ECF subfamily.</text>
</comment>
<proteinExistence type="inferred from homology"/>
<dbReference type="InterPro" id="IPR039425">
    <property type="entry name" value="RNA_pol_sigma-70-like"/>
</dbReference>
<feature type="domain" description="RNA polymerase sigma factor 70 region 4 type 2" evidence="7">
    <location>
        <begin position="127"/>
        <end position="167"/>
    </location>
</feature>
<feature type="domain" description="RNA polymerase sigma-70 region 2" evidence="6">
    <location>
        <begin position="23"/>
        <end position="85"/>
    </location>
</feature>
<evidence type="ECO:0000256" key="3">
    <source>
        <dbReference type="ARBA" id="ARBA00023082"/>
    </source>
</evidence>
<dbReference type="NCBIfam" id="TIGR02937">
    <property type="entry name" value="sigma70-ECF"/>
    <property type="match status" value="1"/>
</dbReference>
<evidence type="ECO:0000256" key="5">
    <source>
        <dbReference type="ARBA" id="ARBA00023163"/>
    </source>
</evidence>
<dbReference type="InterPro" id="IPR013324">
    <property type="entry name" value="RNA_pol_sigma_r3/r4-like"/>
</dbReference>
<dbReference type="EMBL" id="FNNO01000016">
    <property type="protein sequence ID" value="SDX44220.1"/>
    <property type="molecule type" value="Genomic_DNA"/>
</dbReference>
<dbReference type="Gene3D" id="1.10.1740.10">
    <property type="match status" value="1"/>
</dbReference>
<keyword evidence="2" id="KW-0805">Transcription regulation</keyword>
<dbReference type="GO" id="GO:0016987">
    <property type="term" value="F:sigma factor activity"/>
    <property type="evidence" value="ECO:0007669"/>
    <property type="project" value="UniProtKB-KW"/>
</dbReference>
<keyword evidence="9" id="KW-1185">Reference proteome</keyword>
<dbReference type="GO" id="GO:0003677">
    <property type="term" value="F:DNA binding"/>
    <property type="evidence" value="ECO:0007669"/>
    <property type="project" value="UniProtKB-KW"/>
</dbReference>
<reference evidence="8 9" key="1">
    <citation type="submission" date="2016-10" db="EMBL/GenBank/DDBJ databases">
        <authorList>
            <person name="Varghese N."/>
            <person name="Submissions S."/>
        </authorList>
    </citation>
    <scope>NUCLEOTIDE SEQUENCE [LARGE SCALE GENOMIC DNA]</scope>
    <source>
        <strain evidence="8 9">DSM 25353</strain>
    </source>
</reference>
<evidence type="ECO:0000313" key="8">
    <source>
        <dbReference type="EMBL" id="SDX44220.1"/>
    </source>
</evidence>
<dbReference type="Pfam" id="PF08281">
    <property type="entry name" value="Sigma70_r4_2"/>
    <property type="match status" value="1"/>
</dbReference>
<sequence>MDKALTIVADMSGPRKNNITEVINTYSKRLMAFIRKRVGNEADAEDILQDVFYQLLGNTKPIEQLTAWLFTVTRNKITDRNRKKKPELLEDLYTGGSDETEFDWTNLFFDERNSPETDYLRSLFWETLYAALNELPASQRDVFILNEIEGVPFKEIAEQTGETVNTLISRKRYAVLHLRERLLTLKNELLYH</sequence>
<dbReference type="SUPFAM" id="SSF88946">
    <property type="entry name" value="Sigma2 domain of RNA polymerase sigma factors"/>
    <property type="match status" value="1"/>
</dbReference>
<keyword evidence="3" id="KW-0731">Sigma factor</keyword>
<dbReference type="Pfam" id="PF04542">
    <property type="entry name" value="Sigma70_r2"/>
    <property type="match status" value="1"/>
</dbReference>